<keyword evidence="2" id="KW-1185">Reference proteome</keyword>
<organism evidence="1 2">
    <name type="scientific">Nephila pilipes</name>
    <name type="common">Giant wood spider</name>
    <name type="synonym">Nephila maculata</name>
    <dbReference type="NCBI Taxonomy" id="299642"/>
    <lineage>
        <taxon>Eukaryota</taxon>
        <taxon>Metazoa</taxon>
        <taxon>Ecdysozoa</taxon>
        <taxon>Arthropoda</taxon>
        <taxon>Chelicerata</taxon>
        <taxon>Arachnida</taxon>
        <taxon>Araneae</taxon>
        <taxon>Araneomorphae</taxon>
        <taxon>Entelegynae</taxon>
        <taxon>Araneoidea</taxon>
        <taxon>Nephilidae</taxon>
        <taxon>Nephila</taxon>
    </lineage>
</organism>
<evidence type="ECO:0000313" key="2">
    <source>
        <dbReference type="Proteomes" id="UP000887013"/>
    </source>
</evidence>
<dbReference type="AlphaFoldDB" id="A0A8X6J071"/>
<name>A0A8X6J071_NEPPI</name>
<dbReference type="EMBL" id="BMAW01094766">
    <property type="protein sequence ID" value="GFS67197.1"/>
    <property type="molecule type" value="Genomic_DNA"/>
</dbReference>
<accession>A0A8X6J071</accession>
<gene>
    <name evidence="1" type="ORF">NPIL_416271</name>
</gene>
<sequence length="71" mass="7600">MCLKGDPVGELEDISAIFLEVVDMDSEYDRVVVAGKRWDGFGVDLVKPFGDAEGRSLTVGSIWVPSGVLGV</sequence>
<dbReference type="Proteomes" id="UP000887013">
    <property type="component" value="Unassembled WGS sequence"/>
</dbReference>
<reference evidence="1" key="1">
    <citation type="submission" date="2020-08" db="EMBL/GenBank/DDBJ databases">
        <title>Multicomponent nature underlies the extraordinary mechanical properties of spider dragline silk.</title>
        <authorList>
            <person name="Kono N."/>
            <person name="Nakamura H."/>
            <person name="Mori M."/>
            <person name="Yoshida Y."/>
            <person name="Ohtoshi R."/>
            <person name="Malay A.D."/>
            <person name="Moran D.A.P."/>
            <person name="Tomita M."/>
            <person name="Numata K."/>
            <person name="Arakawa K."/>
        </authorList>
    </citation>
    <scope>NUCLEOTIDE SEQUENCE</scope>
</reference>
<comment type="caution">
    <text evidence="1">The sequence shown here is derived from an EMBL/GenBank/DDBJ whole genome shotgun (WGS) entry which is preliminary data.</text>
</comment>
<protein>
    <submittedName>
        <fullName evidence="1">Uncharacterized protein</fullName>
    </submittedName>
</protein>
<proteinExistence type="predicted"/>
<evidence type="ECO:0000313" key="1">
    <source>
        <dbReference type="EMBL" id="GFS67197.1"/>
    </source>
</evidence>